<evidence type="ECO:0000313" key="1">
    <source>
        <dbReference type="EMBL" id="VDL57538.1"/>
    </source>
</evidence>
<dbReference type="AlphaFoldDB" id="A0A0R3SJV5"/>
<reference evidence="3" key="1">
    <citation type="submission" date="2017-02" db="UniProtKB">
        <authorList>
            <consortium name="WormBaseParasite"/>
        </authorList>
    </citation>
    <scope>IDENTIFICATION</scope>
</reference>
<reference evidence="1 2" key="2">
    <citation type="submission" date="2018-11" db="EMBL/GenBank/DDBJ databases">
        <authorList>
            <consortium name="Pathogen Informatics"/>
        </authorList>
    </citation>
    <scope>NUCLEOTIDE SEQUENCE [LARGE SCALE GENOMIC DNA]</scope>
</reference>
<protein>
    <submittedName>
        <fullName evidence="1 3">Uncharacterized protein</fullName>
    </submittedName>
</protein>
<sequence>MKYFDNKSRGEITSSSTSLPSIVAMHSIVHVVGRLQITLCWLKNALHHYPSVDFVGAGRTTTMTSMDKFLVLERLCELADLVEEKLIPAAKQEQLAEEEEDENVDPPAQLCHLQPVAKLEVLPMSMSKGSSFCLFFYFFMFNHIQ</sequence>
<organism evidence="3">
    <name type="scientific">Hymenolepis diminuta</name>
    <name type="common">Rat tapeworm</name>
    <dbReference type="NCBI Taxonomy" id="6216"/>
    <lineage>
        <taxon>Eukaryota</taxon>
        <taxon>Metazoa</taxon>
        <taxon>Spiralia</taxon>
        <taxon>Lophotrochozoa</taxon>
        <taxon>Platyhelminthes</taxon>
        <taxon>Cestoda</taxon>
        <taxon>Eucestoda</taxon>
        <taxon>Cyclophyllidea</taxon>
        <taxon>Hymenolepididae</taxon>
        <taxon>Hymenolepis</taxon>
    </lineage>
</organism>
<dbReference type="EMBL" id="UYSG01002492">
    <property type="protein sequence ID" value="VDL57538.1"/>
    <property type="molecule type" value="Genomic_DNA"/>
</dbReference>
<dbReference type="Proteomes" id="UP000274504">
    <property type="component" value="Unassembled WGS sequence"/>
</dbReference>
<evidence type="ECO:0000313" key="3">
    <source>
        <dbReference type="WBParaSite" id="HDID_0000522001-mRNA-1"/>
    </source>
</evidence>
<dbReference type="WBParaSite" id="HDID_0000522001-mRNA-1">
    <property type="protein sequence ID" value="HDID_0000522001-mRNA-1"/>
    <property type="gene ID" value="HDID_0000522001"/>
</dbReference>
<accession>A0A0R3SJV5</accession>
<proteinExistence type="predicted"/>
<name>A0A0R3SJV5_HYMDI</name>
<gene>
    <name evidence="1" type="ORF">HDID_LOCUS5220</name>
</gene>
<evidence type="ECO:0000313" key="2">
    <source>
        <dbReference type="Proteomes" id="UP000274504"/>
    </source>
</evidence>